<keyword evidence="2" id="KW-1185">Reference proteome</keyword>
<organism evidence="1 2">
    <name type="scientific">Glutamicibacter uratoxydans</name>
    <name type="common">Arthrobacter uratoxydans</name>
    <dbReference type="NCBI Taxonomy" id="43667"/>
    <lineage>
        <taxon>Bacteria</taxon>
        <taxon>Bacillati</taxon>
        <taxon>Actinomycetota</taxon>
        <taxon>Actinomycetes</taxon>
        <taxon>Micrococcales</taxon>
        <taxon>Micrococcaceae</taxon>
        <taxon>Glutamicibacter</taxon>
    </lineage>
</organism>
<gene>
    <name evidence="1" type="ORF">AUR04nite_07240</name>
</gene>
<protein>
    <recommendedName>
        <fullName evidence="3">RES domain-containing protein</fullName>
    </recommendedName>
</protein>
<dbReference type="AlphaFoldDB" id="A0A4Y4DIV9"/>
<evidence type="ECO:0008006" key="3">
    <source>
        <dbReference type="Google" id="ProtNLM"/>
    </source>
</evidence>
<comment type="caution">
    <text evidence="1">The sequence shown here is derived from an EMBL/GenBank/DDBJ whole genome shotgun (WGS) entry which is preliminary data.</text>
</comment>
<proteinExistence type="predicted"/>
<evidence type="ECO:0000313" key="2">
    <source>
        <dbReference type="Proteomes" id="UP000316612"/>
    </source>
</evidence>
<dbReference type="Proteomes" id="UP000316612">
    <property type="component" value="Unassembled WGS sequence"/>
</dbReference>
<evidence type="ECO:0000313" key="1">
    <source>
        <dbReference type="EMBL" id="GED05192.1"/>
    </source>
</evidence>
<reference evidence="1 2" key="1">
    <citation type="submission" date="2019-06" db="EMBL/GenBank/DDBJ databases">
        <title>Whole genome shotgun sequence of Glutamicibacter uratoxydans NBRC 15515.</title>
        <authorList>
            <person name="Hosoyama A."/>
            <person name="Uohara A."/>
            <person name="Ohji S."/>
            <person name="Ichikawa N."/>
        </authorList>
    </citation>
    <scope>NUCLEOTIDE SEQUENCE [LARGE SCALE GENOMIC DNA]</scope>
    <source>
        <strain evidence="1 2">NBRC 15515</strain>
    </source>
</reference>
<dbReference type="EMBL" id="BJNY01000003">
    <property type="protein sequence ID" value="GED05192.1"/>
    <property type="molecule type" value="Genomic_DNA"/>
</dbReference>
<accession>A0A4Y4DIV9</accession>
<name>A0A4Y4DIV9_GLUUR</name>
<sequence length="147" mass="15841">MAAGRIGAVCESLGVLTLDTEIPVQEINSRKLVSLRLPQEVRLVDFTDRKAAQNGKILTTEMSGAAASYSAFQSLAASIDASGNDGIRSRLRFSGPEQEVGYFIFGDAGPRDWPDGQEQSIAEVVTALGYQLVDDESLPRSEVSFNE</sequence>